<evidence type="ECO:0000259" key="2">
    <source>
        <dbReference type="SMART" id="SM00642"/>
    </source>
</evidence>
<reference evidence="3" key="2">
    <citation type="journal article" date="2021" name="PeerJ">
        <title>Extensive microbial diversity within the chicken gut microbiome revealed by metagenomics and culture.</title>
        <authorList>
            <person name="Gilroy R."/>
            <person name="Ravi A."/>
            <person name="Getino M."/>
            <person name="Pursley I."/>
            <person name="Horton D.L."/>
            <person name="Alikhan N.F."/>
            <person name="Baker D."/>
            <person name="Gharbi K."/>
            <person name="Hall N."/>
            <person name="Watson M."/>
            <person name="Adriaenssens E.M."/>
            <person name="Foster-Nyarko E."/>
            <person name="Jarju S."/>
            <person name="Secka A."/>
            <person name="Antonio M."/>
            <person name="Oren A."/>
            <person name="Chaudhuri R.R."/>
            <person name="La Ragione R."/>
            <person name="Hildebrand F."/>
            <person name="Pallen M.J."/>
        </authorList>
    </citation>
    <scope>NUCLEOTIDE SEQUENCE</scope>
    <source>
        <strain evidence="3">10669</strain>
    </source>
</reference>
<organism evidence="3 4">
    <name type="scientific">Candidatus Spyradosoma merdigallinarum</name>
    <dbReference type="NCBI Taxonomy" id="2840950"/>
    <lineage>
        <taxon>Bacteria</taxon>
        <taxon>Pseudomonadati</taxon>
        <taxon>Verrucomicrobiota</taxon>
        <taxon>Opitutia</taxon>
        <taxon>Opitutia incertae sedis</taxon>
        <taxon>Candidatus Spyradosoma</taxon>
    </lineage>
</organism>
<evidence type="ECO:0000313" key="4">
    <source>
        <dbReference type="Proteomes" id="UP000886812"/>
    </source>
</evidence>
<protein>
    <submittedName>
        <fullName evidence="3">Glycoside hydrolase family 1</fullName>
    </submittedName>
</protein>
<dbReference type="GO" id="GO:0004553">
    <property type="term" value="F:hydrolase activity, hydrolyzing O-glycosyl compounds"/>
    <property type="evidence" value="ECO:0007669"/>
    <property type="project" value="InterPro"/>
</dbReference>
<evidence type="ECO:0000313" key="3">
    <source>
        <dbReference type="EMBL" id="HIV04890.1"/>
    </source>
</evidence>
<feature type="domain" description="Glycosyl hydrolase family 13 catalytic" evidence="2">
    <location>
        <begin position="380"/>
        <end position="722"/>
    </location>
</feature>
<dbReference type="SUPFAM" id="SSF81296">
    <property type="entry name" value="E set domains"/>
    <property type="match status" value="2"/>
</dbReference>
<dbReference type="Proteomes" id="UP000886812">
    <property type="component" value="Unassembled WGS sequence"/>
</dbReference>
<dbReference type="InterPro" id="IPR004193">
    <property type="entry name" value="Glyco_hydro_13_N"/>
</dbReference>
<dbReference type="InterPro" id="IPR014756">
    <property type="entry name" value="Ig_E-set"/>
</dbReference>
<proteinExistence type="inferred from homology"/>
<dbReference type="EMBL" id="DVOG01000186">
    <property type="protein sequence ID" value="HIV04890.1"/>
    <property type="molecule type" value="Genomic_DNA"/>
</dbReference>
<dbReference type="Pfam" id="PF02922">
    <property type="entry name" value="CBM_48"/>
    <property type="match status" value="1"/>
</dbReference>
<dbReference type="Gene3D" id="3.20.20.80">
    <property type="entry name" value="Glycosidases"/>
    <property type="match status" value="1"/>
</dbReference>
<dbReference type="InterPro" id="IPR017853">
    <property type="entry name" value="GH"/>
</dbReference>
<dbReference type="Pfam" id="PF00128">
    <property type="entry name" value="Alpha-amylase"/>
    <property type="match status" value="1"/>
</dbReference>
<gene>
    <name evidence="3" type="ORF">IAC75_07085</name>
</gene>
<dbReference type="PANTHER" id="PTHR43002">
    <property type="entry name" value="GLYCOGEN DEBRANCHING ENZYME"/>
    <property type="match status" value="1"/>
</dbReference>
<dbReference type="SUPFAM" id="SSF51445">
    <property type="entry name" value="(Trans)glycosidases"/>
    <property type="match status" value="1"/>
</dbReference>
<dbReference type="InterPro" id="IPR006047">
    <property type="entry name" value="GH13_cat_dom"/>
</dbReference>
<keyword evidence="3" id="KW-0378">Hydrolase</keyword>
<sequence length="831" mass="94945">MTSRLLKKISSLLPKFLPNPRLSSAYWVTNNTFFISLDRDWGNSLSMPSLSMKSGRKILSVSRVPPSFWAGASGYHCEGNDVVFMLLPSIYRDYDIQEGAEIYVAGTFNDWAPARRPEWKMEYRSYGGFSAWILQVPKNRFFDGGKKEEEQFKFVTASGQWLEPPAGWFNVVRDDKGNANLCLSSLRTGWCAFRVVCEALQNSDRADEVIWEAPKERFSLPIRSGYFLSFLFSPVLLGARVERGGKETTFRIFVPRATQINLFVRRTDSAPAISEAMVPIGNGVWEARIPENLHGRHYDYFIDGRNIDATSAFDPARPVLDPYAKACVSREGPGIVIDEHRFGYPKKKFTAPHLSDLVIAEVHLRDLIARHPKFRDLKRPLGFRDLAAWVRSDDCYLKKLGVNAVELQPIQQFDSEKAEDYHWGYMTTNWFAPASAYASDPARATQMEEFRDLVAAFHEEGFAVILDVVYNHVGEPNHLFRIDKNYYFNLDFHGNFTNWSGCGNDYRADRPMSKRLIADSLIWLIERYGADGFRFDLAELIGLPALKSVEDAVKSRFPDCILIAEPWSFRGHIAGALRKTSYSSWNDGFRDYAAKFVHNGVNIDGLRYFLSGSPEYFATFPAQTINYTESHDDRCWLDKITECPRFNAASPTVRDRRRTHIMFAFLLSSLGTPMLAEGQDFLRTKHGKNNTYLDGAENVLDYARLKKFAGTHEFVSRWIRFRLSSLGRLFRQRKNVSKGFFRFYPDQTNTAAVAVFNDDRAQGRLQYILTLNPRTTQTCVQIPEARFAGFRLIANTEEFDLEGVPAEEGFGFEGGMLLLPALSCSLWIRRE</sequence>
<dbReference type="InterPro" id="IPR013783">
    <property type="entry name" value="Ig-like_fold"/>
</dbReference>
<comment type="caution">
    <text evidence="3">The sequence shown here is derived from an EMBL/GenBank/DDBJ whole genome shotgun (WGS) entry which is preliminary data.</text>
</comment>
<evidence type="ECO:0000256" key="1">
    <source>
        <dbReference type="ARBA" id="ARBA00008061"/>
    </source>
</evidence>
<dbReference type="GO" id="GO:0005975">
    <property type="term" value="P:carbohydrate metabolic process"/>
    <property type="evidence" value="ECO:0007669"/>
    <property type="project" value="InterPro"/>
</dbReference>
<reference evidence="3" key="1">
    <citation type="submission" date="2020-10" db="EMBL/GenBank/DDBJ databases">
        <authorList>
            <person name="Gilroy R."/>
        </authorList>
    </citation>
    <scope>NUCLEOTIDE SEQUENCE</scope>
    <source>
        <strain evidence="3">10669</strain>
    </source>
</reference>
<comment type="similarity">
    <text evidence="1">Belongs to the glycosyl hydrolase 13 family.</text>
</comment>
<dbReference type="Gene3D" id="2.60.40.10">
    <property type="entry name" value="Immunoglobulins"/>
    <property type="match status" value="2"/>
</dbReference>
<name>A0A9D1NKQ7_9BACT</name>
<dbReference type="SMART" id="SM00642">
    <property type="entry name" value="Aamy"/>
    <property type="match status" value="1"/>
</dbReference>
<accession>A0A9D1NKQ7</accession>
<dbReference type="CDD" id="cd02859">
    <property type="entry name" value="E_set_AMPKbeta_like_N"/>
    <property type="match status" value="1"/>
</dbReference>
<dbReference type="AlphaFoldDB" id="A0A9D1NKQ7"/>